<evidence type="ECO:0000313" key="1">
    <source>
        <dbReference type="EMBL" id="MFC5437211.1"/>
    </source>
</evidence>
<gene>
    <name evidence="1" type="ORF">ACFPME_11630</name>
</gene>
<dbReference type="Proteomes" id="UP001596013">
    <property type="component" value="Unassembled WGS sequence"/>
</dbReference>
<dbReference type="RefSeq" id="WP_377305378.1">
    <property type="nucleotide sequence ID" value="NZ_JBHSMK010000005.1"/>
</dbReference>
<reference evidence="2" key="1">
    <citation type="journal article" date="2019" name="Int. J. Syst. Evol. Microbiol.">
        <title>The Global Catalogue of Microorganisms (GCM) 10K type strain sequencing project: providing services to taxonomists for standard genome sequencing and annotation.</title>
        <authorList>
            <consortium name="The Broad Institute Genomics Platform"/>
            <consortium name="The Broad Institute Genome Sequencing Center for Infectious Disease"/>
            <person name="Wu L."/>
            <person name="Ma J."/>
        </authorList>
    </citation>
    <scope>NUCLEOTIDE SEQUENCE [LARGE SCALE GENOMIC DNA]</scope>
    <source>
        <strain evidence="2">JCM 17130</strain>
    </source>
</reference>
<dbReference type="EMBL" id="JBHSMK010000005">
    <property type="protein sequence ID" value="MFC5437211.1"/>
    <property type="molecule type" value="Genomic_DNA"/>
</dbReference>
<protein>
    <submittedName>
        <fullName evidence="1">Uncharacterized protein</fullName>
    </submittedName>
</protein>
<sequence>MVEHLGKDYGGDAFLVEARGYCISSGQGAIGLSDVLWSGAKESENPATWDLKKALISNKFIEVRDVSNGVVLIKWAGVSGSILKKKLPEVRFNDDMNRYAPAYIINKLWYSDTIRDDLRNGGVRYTGPGVGLFSLAPRTAQHLDGQVNNISVEDLLIKIASTFGGVVFYSECPRSGGIDFHVNYYYPKNWR</sequence>
<accession>A0ABW0JNC9</accession>
<name>A0ABW0JNC9_9GAMM</name>
<proteinExistence type="predicted"/>
<evidence type="ECO:0000313" key="2">
    <source>
        <dbReference type="Proteomes" id="UP001596013"/>
    </source>
</evidence>
<comment type="caution">
    <text evidence="1">The sequence shown here is derived from an EMBL/GenBank/DDBJ whole genome shotgun (WGS) entry which is preliminary data.</text>
</comment>
<keyword evidence="2" id="KW-1185">Reference proteome</keyword>
<organism evidence="1 2">
    <name type="scientific">Rhodanobacter umsongensis</name>
    <dbReference type="NCBI Taxonomy" id="633153"/>
    <lineage>
        <taxon>Bacteria</taxon>
        <taxon>Pseudomonadati</taxon>
        <taxon>Pseudomonadota</taxon>
        <taxon>Gammaproteobacteria</taxon>
        <taxon>Lysobacterales</taxon>
        <taxon>Rhodanobacteraceae</taxon>
        <taxon>Rhodanobacter</taxon>
    </lineage>
</organism>